<proteinExistence type="predicted"/>
<dbReference type="AlphaFoldDB" id="A0A0E9W3J6"/>
<evidence type="ECO:0000313" key="1">
    <source>
        <dbReference type="EMBL" id="JAH84917.1"/>
    </source>
</evidence>
<dbReference type="EMBL" id="GBXM01023660">
    <property type="protein sequence ID" value="JAH84917.1"/>
    <property type="molecule type" value="Transcribed_RNA"/>
</dbReference>
<reference evidence="1" key="2">
    <citation type="journal article" date="2015" name="Fish Shellfish Immunol.">
        <title>Early steps in the European eel (Anguilla anguilla)-Vibrio vulnificus interaction in the gills: Role of the RtxA13 toxin.</title>
        <authorList>
            <person name="Callol A."/>
            <person name="Pajuelo D."/>
            <person name="Ebbesson L."/>
            <person name="Teles M."/>
            <person name="MacKenzie S."/>
            <person name="Amaro C."/>
        </authorList>
    </citation>
    <scope>NUCLEOTIDE SEQUENCE</scope>
</reference>
<sequence length="18" mass="2091">MLAHYIYLADALIQNDVQ</sequence>
<accession>A0A0E9W3J6</accession>
<protein>
    <submittedName>
        <fullName evidence="1">Uncharacterized protein</fullName>
    </submittedName>
</protein>
<name>A0A0E9W3J6_ANGAN</name>
<organism evidence="1">
    <name type="scientific">Anguilla anguilla</name>
    <name type="common">European freshwater eel</name>
    <name type="synonym">Muraena anguilla</name>
    <dbReference type="NCBI Taxonomy" id="7936"/>
    <lineage>
        <taxon>Eukaryota</taxon>
        <taxon>Metazoa</taxon>
        <taxon>Chordata</taxon>
        <taxon>Craniata</taxon>
        <taxon>Vertebrata</taxon>
        <taxon>Euteleostomi</taxon>
        <taxon>Actinopterygii</taxon>
        <taxon>Neopterygii</taxon>
        <taxon>Teleostei</taxon>
        <taxon>Anguilliformes</taxon>
        <taxon>Anguillidae</taxon>
        <taxon>Anguilla</taxon>
    </lineage>
</organism>
<reference evidence="1" key="1">
    <citation type="submission" date="2014-11" db="EMBL/GenBank/DDBJ databases">
        <authorList>
            <person name="Amaro Gonzalez C."/>
        </authorList>
    </citation>
    <scope>NUCLEOTIDE SEQUENCE</scope>
</reference>